<organism evidence="1 2">
    <name type="scientific">Sphingobacterium spiritivorum ATCC 33300</name>
    <dbReference type="NCBI Taxonomy" id="525372"/>
    <lineage>
        <taxon>Bacteria</taxon>
        <taxon>Pseudomonadati</taxon>
        <taxon>Bacteroidota</taxon>
        <taxon>Sphingobacteriia</taxon>
        <taxon>Sphingobacteriales</taxon>
        <taxon>Sphingobacteriaceae</taxon>
        <taxon>Sphingobacterium</taxon>
    </lineage>
</organism>
<dbReference type="Proteomes" id="UP000006241">
    <property type="component" value="Unassembled WGS sequence"/>
</dbReference>
<evidence type="ECO:0000313" key="1">
    <source>
        <dbReference type="EMBL" id="EEI89553.1"/>
    </source>
</evidence>
<reference evidence="1 2" key="1">
    <citation type="submission" date="2009-01" db="EMBL/GenBank/DDBJ databases">
        <authorList>
            <person name="Qin X."/>
            <person name="Bachman B."/>
            <person name="Battles P."/>
            <person name="Bell A."/>
            <person name="Bess C."/>
            <person name="Bickham C."/>
            <person name="Chaboub L."/>
            <person name="Chen D."/>
            <person name="Coyle M."/>
            <person name="Deiros D.R."/>
            <person name="Dinh H."/>
            <person name="Forbes L."/>
            <person name="Fowler G."/>
            <person name="Francisco L."/>
            <person name="Fu Q."/>
            <person name="Gubbala S."/>
            <person name="Hale W."/>
            <person name="Han Y."/>
            <person name="Hemphill L."/>
            <person name="Highlander S.K."/>
            <person name="Hirani K."/>
            <person name="Hogues M."/>
            <person name="Jackson L."/>
            <person name="Jakkamsetti A."/>
            <person name="Javaid M."/>
            <person name="Jiang H."/>
            <person name="Korchina V."/>
            <person name="Kovar C."/>
            <person name="Lara F."/>
            <person name="Lee S."/>
            <person name="Mata R."/>
            <person name="Mathew T."/>
            <person name="Moen C."/>
            <person name="Morales K."/>
            <person name="Munidasa M."/>
            <person name="Nazareth L."/>
            <person name="Ngo R."/>
            <person name="Nguyen L."/>
            <person name="Okwuonu G."/>
            <person name="Ongeri F."/>
            <person name="Patil S."/>
            <person name="Petrosino J."/>
            <person name="Pham C."/>
            <person name="Pham P."/>
            <person name="Pu L.-L."/>
            <person name="Puazo M."/>
            <person name="Raj R."/>
            <person name="Reid J."/>
            <person name="Rouhana J."/>
            <person name="Saada N."/>
            <person name="Shang Y."/>
            <person name="Simmons D."/>
            <person name="Thornton R."/>
            <person name="Warren J."/>
            <person name="Weissenberger G."/>
            <person name="Zhang J."/>
            <person name="Zhang L."/>
            <person name="Zhou C."/>
            <person name="Zhu D."/>
            <person name="Muzny D."/>
            <person name="Worley K."/>
            <person name="Gibbs R."/>
        </authorList>
    </citation>
    <scope>NUCLEOTIDE SEQUENCE [LARGE SCALE GENOMIC DNA]</scope>
    <source>
        <strain evidence="1 2">ATCC 33300</strain>
    </source>
</reference>
<dbReference type="PROSITE" id="PS51257">
    <property type="entry name" value="PROKAR_LIPOPROTEIN"/>
    <property type="match status" value="1"/>
</dbReference>
<sequence length="191" mass="20866">MKLNTLFVVAVIGGSTLFASCSNKTAEQNQLKYTHTSLVDGDAYRFFQTVGEKIPYELAYAEYAGSVSSDAKVKSLAAKIKEVYGSLIPHLDSIATEVHVDFPIRGAQAFQAPAQQTAATDSTAVTSKVASYSDAAFLKHAEHEQTLIKEQFDRVSRNTNVKLQKFAADHAKALEEVYHAAGVKHDEHAHH</sequence>
<dbReference type="RefSeq" id="WP_003005239.1">
    <property type="nucleotide sequence ID" value="NZ_GG668630.1"/>
</dbReference>
<protein>
    <recommendedName>
        <fullName evidence="3">DUF4142 domain-containing protein</fullName>
    </recommendedName>
</protein>
<accession>C2G5I7</accession>
<name>C2G5I7_SPHSI</name>
<dbReference type="EMBL" id="ACHB01000102">
    <property type="protein sequence ID" value="EEI89553.1"/>
    <property type="molecule type" value="Genomic_DNA"/>
</dbReference>
<comment type="caution">
    <text evidence="1">The sequence shown here is derived from an EMBL/GenBank/DDBJ whole genome shotgun (WGS) entry which is preliminary data.</text>
</comment>
<evidence type="ECO:0000313" key="2">
    <source>
        <dbReference type="Proteomes" id="UP000006241"/>
    </source>
</evidence>
<proteinExistence type="predicted"/>
<gene>
    <name evidence="1" type="ORF">HMPREF0765_4843</name>
</gene>
<dbReference type="HOGENOM" id="CLU_1474273_0_0_10"/>
<dbReference type="AlphaFoldDB" id="C2G5I7"/>
<evidence type="ECO:0008006" key="3">
    <source>
        <dbReference type="Google" id="ProtNLM"/>
    </source>
</evidence>